<dbReference type="Proteomes" id="UP000010798">
    <property type="component" value="Plasmid pSINAC03"/>
</dbReference>
<geneLocation type="plasmid" evidence="2 3">
    <name>pSINAC03</name>
</geneLocation>
<proteinExistence type="predicted"/>
<dbReference type="AlphaFoldDB" id="L0DTK7"/>
<feature type="domain" description="PIN" evidence="1">
    <location>
        <begin position="5"/>
        <end position="118"/>
    </location>
</feature>
<dbReference type="OrthoDB" id="286092at2"/>
<reference evidence="2 3" key="1">
    <citation type="submission" date="2012-02" db="EMBL/GenBank/DDBJ databases">
        <title>Complete sequence of plasmid 3 of Singulisphaera acidiphila DSM 18658.</title>
        <authorList>
            <consortium name="US DOE Joint Genome Institute (JGI-PGF)"/>
            <person name="Lucas S."/>
            <person name="Copeland A."/>
            <person name="Lapidus A."/>
            <person name="Glavina del Rio T."/>
            <person name="Dalin E."/>
            <person name="Tice H."/>
            <person name="Bruce D."/>
            <person name="Goodwin L."/>
            <person name="Pitluck S."/>
            <person name="Peters L."/>
            <person name="Ovchinnikova G."/>
            <person name="Chertkov O."/>
            <person name="Kyrpides N."/>
            <person name="Mavromatis K."/>
            <person name="Ivanova N."/>
            <person name="Brettin T."/>
            <person name="Detter J.C."/>
            <person name="Han C."/>
            <person name="Larimer F."/>
            <person name="Land M."/>
            <person name="Hauser L."/>
            <person name="Markowitz V."/>
            <person name="Cheng J.-F."/>
            <person name="Hugenholtz P."/>
            <person name="Woyke T."/>
            <person name="Wu D."/>
            <person name="Tindall B."/>
            <person name="Pomrenke H."/>
            <person name="Brambilla E."/>
            <person name="Klenk H.-P."/>
            <person name="Eisen J.A."/>
        </authorList>
    </citation>
    <scope>NUCLEOTIDE SEQUENCE [LARGE SCALE GENOMIC DNA]</scope>
    <source>
        <strain evidence="3">ATCC BAA-1392 / DSM 18658 / VKM B-2454 / MOB10</strain>
        <plasmid evidence="2 3">pSINAC03</plasmid>
    </source>
</reference>
<evidence type="ECO:0000313" key="2">
    <source>
        <dbReference type="EMBL" id="AGA31706.1"/>
    </source>
</evidence>
<dbReference type="HOGENOM" id="CLU_135601_0_0_0"/>
<dbReference type="Gene3D" id="3.40.50.1010">
    <property type="entry name" value="5'-nuclease"/>
    <property type="match status" value="1"/>
</dbReference>
<protein>
    <recommendedName>
        <fullName evidence="1">PIN domain-containing protein</fullName>
    </recommendedName>
</protein>
<gene>
    <name evidence="2" type="ordered locus">Sinac_7677</name>
</gene>
<organism evidence="2 3">
    <name type="scientific">Singulisphaera acidiphila (strain ATCC BAA-1392 / DSM 18658 / VKM B-2454 / MOB10)</name>
    <dbReference type="NCBI Taxonomy" id="886293"/>
    <lineage>
        <taxon>Bacteria</taxon>
        <taxon>Pseudomonadati</taxon>
        <taxon>Planctomycetota</taxon>
        <taxon>Planctomycetia</taxon>
        <taxon>Isosphaerales</taxon>
        <taxon>Isosphaeraceae</taxon>
        <taxon>Singulisphaera</taxon>
    </lineage>
</organism>
<dbReference type="Pfam" id="PF01850">
    <property type="entry name" value="PIN"/>
    <property type="match status" value="1"/>
</dbReference>
<dbReference type="KEGG" id="saci:Sinac_7677"/>
<evidence type="ECO:0000313" key="3">
    <source>
        <dbReference type="Proteomes" id="UP000010798"/>
    </source>
</evidence>
<dbReference type="InterPro" id="IPR002716">
    <property type="entry name" value="PIN_dom"/>
</dbReference>
<dbReference type="InterPro" id="IPR029060">
    <property type="entry name" value="PIN-like_dom_sf"/>
</dbReference>
<keyword evidence="3" id="KW-1185">Reference proteome</keyword>
<name>L0DTK7_SINAD</name>
<dbReference type="RefSeq" id="WP_015250766.1">
    <property type="nucleotide sequence ID" value="NC_019895.1"/>
</dbReference>
<accession>L0DTK7</accession>
<dbReference type="EMBL" id="CP003367">
    <property type="protein sequence ID" value="AGA31706.1"/>
    <property type="molecule type" value="Genomic_DNA"/>
</dbReference>
<evidence type="ECO:0000259" key="1">
    <source>
        <dbReference type="Pfam" id="PF01850"/>
    </source>
</evidence>
<dbReference type="SUPFAM" id="SSF88723">
    <property type="entry name" value="PIN domain-like"/>
    <property type="match status" value="1"/>
</dbReference>
<dbReference type="CDD" id="cd18682">
    <property type="entry name" value="PIN_VapC-like"/>
    <property type="match status" value="1"/>
</dbReference>
<keyword evidence="2" id="KW-0614">Plasmid</keyword>
<sequence>MVETVLDASALIAFLRNEPGADKVAAVLASSCMSAVNLGETIGKLVEYGKPLDEVAYQIERLHIAIIPFDGEQAKILASLWKITRPVGLSLADRACLALGLKRQLPVMTTDRDWSKVDVGVKVEQIR</sequence>